<dbReference type="PANTHER" id="PTHR35149">
    <property type="entry name" value="SLL5132 PROTEIN"/>
    <property type="match status" value="1"/>
</dbReference>
<gene>
    <name evidence="4" type="ordered locus">Haur_4025</name>
</gene>
<accession>A9AVQ7</accession>
<evidence type="ECO:0000256" key="1">
    <source>
        <dbReference type="SAM" id="MobiDB-lite"/>
    </source>
</evidence>
<organism evidence="4 5">
    <name type="scientific">Herpetosiphon aurantiacus (strain ATCC 23779 / DSM 785 / 114-95)</name>
    <dbReference type="NCBI Taxonomy" id="316274"/>
    <lineage>
        <taxon>Bacteria</taxon>
        <taxon>Bacillati</taxon>
        <taxon>Chloroflexota</taxon>
        <taxon>Chloroflexia</taxon>
        <taxon>Herpetosiphonales</taxon>
        <taxon>Herpetosiphonaceae</taxon>
        <taxon>Herpetosiphon</taxon>
    </lineage>
</organism>
<feature type="region of interest" description="Disordered" evidence="1">
    <location>
        <begin position="597"/>
        <end position="619"/>
    </location>
</feature>
<dbReference type="InterPro" id="IPR011089">
    <property type="entry name" value="GmrSD_C"/>
</dbReference>
<dbReference type="BioCyc" id="HAUR316274:GHYA-4067-MONOMER"/>
<dbReference type="EMBL" id="CP000875">
    <property type="protein sequence ID" value="ABX06657.1"/>
    <property type="molecule type" value="Genomic_DNA"/>
</dbReference>
<dbReference type="eggNOG" id="COG1479">
    <property type="taxonomic scope" value="Bacteria"/>
</dbReference>
<feature type="domain" description="GmrSD restriction endonucleases N-terminal" evidence="2">
    <location>
        <begin position="8"/>
        <end position="228"/>
    </location>
</feature>
<evidence type="ECO:0000313" key="4">
    <source>
        <dbReference type="EMBL" id="ABX06657.1"/>
    </source>
</evidence>
<name>A9AVQ7_HERA2</name>
<dbReference type="Proteomes" id="UP000000787">
    <property type="component" value="Chromosome"/>
</dbReference>
<protein>
    <recommendedName>
        <fullName evidence="6">DUF262 domain-containing protein</fullName>
    </recommendedName>
</protein>
<evidence type="ECO:0000313" key="5">
    <source>
        <dbReference type="Proteomes" id="UP000000787"/>
    </source>
</evidence>
<evidence type="ECO:0000259" key="2">
    <source>
        <dbReference type="Pfam" id="PF03235"/>
    </source>
</evidence>
<evidence type="ECO:0000259" key="3">
    <source>
        <dbReference type="Pfam" id="PF07510"/>
    </source>
</evidence>
<dbReference type="AlphaFoldDB" id="A9AVQ7"/>
<reference evidence="4 5" key="1">
    <citation type="journal article" date="2011" name="Stand. Genomic Sci.">
        <title>Complete genome sequence of the filamentous gliding predatory bacterium Herpetosiphon aurantiacus type strain (114-95(T)).</title>
        <authorList>
            <person name="Kiss H."/>
            <person name="Nett M."/>
            <person name="Domin N."/>
            <person name="Martin K."/>
            <person name="Maresca J.A."/>
            <person name="Copeland A."/>
            <person name="Lapidus A."/>
            <person name="Lucas S."/>
            <person name="Berry K.W."/>
            <person name="Glavina Del Rio T."/>
            <person name="Dalin E."/>
            <person name="Tice H."/>
            <person name="Pitluck S."/>
            <person name="Richardson P."/>
            <person name="Bruce D."/>
            <person name="Goodwin L."/>
            <person name="Han C."/>
            <person name="Detter J.C."/>
            <person name="Schmutz J."/>
            <person name="Brettin T."/>
            <person name="Land M."/>
            <person name="Hauser L."/>
            <person name="Kyrpides N.C."/>
            <person name="Ivanova N."/>
            <person name="Goker M."/>
            <person name="Woyke T."/>
            <person name="Klenk H.P."/>
            <person name="Bryant D.A."/>
        </authorList>
    </citation>
    <scope>NUCLEOTIDE SEQUENCE [LARGE SCALE GENOMIC DNA]</scope>
    <source>
        <strain evidence="5">ATCC 23779 / DSM 785 / 114-95</strain>
    </source>
</reference>
<feature type="domain" description="GmrSD restriction endonucleases C-terminal" evidence="3">
    <location>
        <begin position="442"/>
        <end position="585"/>
    </location>
</feature>
<dbReference type="HOGENOM" id="CLU_011736_1_2_0"/>
<dbReference type="InParanoid" id="A9AVQ7"/>
<evidence type="ECO:0008006" key="6">
    <source>
        <dbReference type="Google" id="ProtNLM"/>
    </source>
</evidence>
<keyword evidence="5" id="KW-1185">Reference proteome</keyword>
<dbReference type="Pfam" id="PF03235">
    <property type="entry name" value="GmrSD_N"/>
    <property type="match status" value="1"/>
</dbReference>
<dbReference type="PANTHER" id="PTHR35149:SF1">
    <property type="entry name" value="DUF5655 DOMAIN-CONTAINING PROTEIN"/>
    <property type="match status" value="1"/>
</dbReference>
<dbReference type="InterPro" id="IPR004919">
    <property type="entry name" value="GmrSD_N"/>
</dbReference>
<proteinExistence type="predicted"/>
<dbReference type="Pfam" id="PF07510">
    <property type="entry name" value="GmrSD_C"/>
    <property type="match status" value="1"/>
</dbReference>
<sequence>MNKKTLTSLFAESIYQIPDYQRGYAWEEKQWKDFIQDIDALVDEQVTSHYTGTVVVYEGRDAEKRPYGRKKLKVLDVVDGQQRLTTTCLYLSVIIRALIQHGESDYERDIDDFLYAGATCKLNLNNETGDIFYDLLKTGYVNTPLQSPHQHRLVEAHRRFQHHISEQLQQRGGAGVAYLKELHYAITQKLNFTFYVIESEAEIGMTFELMNSRGKDLSVLELLKNYLMHWVSRNENNLADRETLTKLINRSWKDTYTNLGASSGNNEDQCLRIAWTLYCSHSPANWHGYEGFKADEYIPLRTFSKRTKAETKIFIEHFVMGLAEVSHHYASIINPTTTTALFEAERIWLSKIRHTGNIANFLPLMVAARKQYQAGQISEGAYIDMLKALECYAYRVFLWAARRSNAGKSSFYRWGYEIFTQPQLISDITRGIHQLTRYYAPEDDFINGNANPSDWYRTRNRLRYTLFEYELHLLATEGKNSEPRLGWDQLSDSTIEHILPQNPAKHSHWNGVWNKTAFNASVHDIANLVLTHNNASYSNFEFARKKGQPGLSPSYSDSDIRQERKLAAFADWTPKEFAERRNELIIWINQRWKTVGEPDNATLEVNDEADDDGIEHQEG</sequence>
<dbReference type="KEGG" id="hau:Haur_4025"/>